<gene>
    <name evidence="2" type="ORF">LBRM2904_17.1720</name>
</gene>
<dbReference type="Proteomes" id="UP000319462">
    <property type="component" value="Chromosome 17"/>
</dbReference>
<keyword evidence="1" id="KW-1133">Transmembrane helix</keyword>
<evidence type="ECO:0000256" key="1">
    <source>
        <dbReference type="SAM" id="Phobius"/>
    </source>
</evidence>
<sequence>MLSDGTYYDRSGVAHRPALHVHRHAVEKALPVAAVFPAQRSVFEACLKVAAALTTISLFAFEAGIASKPMLDRKCLSGKVGVIFIIMLRNVTISLPWAALHSLYHSSQCHRRFKDLGR</sequence>
<reference evidence="2 3" key="1">
    <citation type="submission" date="2018-09" db="EMBL/GenBank/DDBJ databases">
        <authorList>
            <person name="Peiro R."/>
            <person name="Begona"/>
            <person name="Cbmso G."/>
            <person name="Lopez M."/>
            <person name="Gonzalez S."/>
        </authorList>
    </citation>
    <scope>NUCLEOTIDE SEQUENCE [LARGE SCALE GENOMIC DNA]</scope>
</reference>
<organism evidence="2 3">
    <name type="scientific">Leishmania braziliensis MHOM/BR/75/M2904</name>
    <dbReference type="NCBI Taxonomy" id="420245"/>
    <lineage>
        <taxon>Eukaryota</taxon>
        <taxon>Discoba</taxon>
        <taxon>Euglenozoa</taxon>
        <taxon>Kinetoplastea</taxon>
        <taxon>Metakinetoplastina</taxon>
        <taxon>Trypanosomatida</taxon>
        <taxon>Trypanosomatidae</taxon>
        <taxon>Leishmaniinae</taxon>
        <taxon>Leishmania</taxon>
        <taxon>Leishmania braziliensis species complex</taxon>
    </lineage>
</organism>
<evidence type="ECO:0000313" key="2">
    <source>
        <dbReference type="EMBL" id="SYZ64628.1"/>
    </source>
</evidence>
<evidence type="ECO:0000313" key="3">
    <source>
        <dbReference type="Proteomes" id="UP000319462"/>
    </source>
</evidence>
<feature type="transmembrane region" description="Helical" evidence="1">
    <location>
        <begin position="42"/>
        <end position="61"/>
    </location>
</feature>
<feature type="transmembrane region" description="Helical" evidence="1">
    <location>
        <begin position="82"/>
        <end position="104"/>
    </location>
</feature>
<protein>
    <submittedName>
        <fullName evidence="2">Hypothetical_protein</fullName>
    </submittedName>
</protein>
<proteinExistence type="predicted"/>
<keyword evidence="1" id="KW-0812">Transmembrane</keyword>
<dbReference type="AlphaFoldDB" id="A0A3P3Z336"/>
<name>A0A3P3Z336_LEIBR</name>
<keyword evidence="1" id="KW-0472">Membrane</keyword>
<dbReference type="EMBL" id="LS997616">
    <property type="protein sequence ID" value="SYZ64628.1"/>
    <property type="molecule type" value="Genomic_DNA"/>
</dbReference>
<accession>A0A3P3Z336</accession>